<evidence type="ECO:0000313" key="4">
    <source>
        <dbReference type="Proteomes" id="UP001217417"/>
    </source>
</evidence>
<accession>A0AAD7QTU9</accession>
<dbReference type="GO" id="GO:0045944">
    <property type="term" value="P:positive regulation of transcription by RNA polymerase II"/>
    <property type="evidence" value="ECO:0007669"/>
    <property type="project" value="InterPro"/>
</dbReference>
<dbReference type="RefSeq" id="XP_056044848.1">
    <property type="nucleotide sequence ID" value="XM_056191813.1"/>
</dbReference>
<feature type="compositionally biased region" description="Low complexity" evidence="1">
    <location>
        <begin position="36"/>
        <end position="63"/>
    </location>
</feature>
<keyword evidence="4" id="KW-1185">Reference proteome</keyword>
<feature type="region of interest" description="Disordered" evidence="1">
    <location>
        <begin position="36"/>
        <end position="77"/>
    </location>
</feature>
<feature type="region of interest" description="Disordered" evidence="1">
    <location>
        <begin position="816"/>
        <end position="869"/>
    </location>
</feature>
<feature type="compositionally biased region" description="Low complexity" evidence="1">
    <location>
        <begin position="147"/>
        <end position="166"/>
    </location>
</feature>
<feature type="compositionally biased region" description="Low complexity" evidence="1">
    <location>
        <begin position="201"/>
        <end position="217"/>
    </location>
</feature>
<dbReference type="EMBL" id="JARPMG010000004">
    <property type="protein sequence ID" value="KAJ8101398.1"/>
    <property type="molecule type" value="Genomic_DNA"/>
</dbReference>
<feature type="compositionally biased region" description="Low complexity" evidence="1">
    <location>
        <begin position="836"/>
        <end position="846"/>
    </location>
</feature>
<feature type="compositionally biased region" description="Acidic residues" evidence="1">
    <location>
        <begin position="847"/>
        <end position="863"/>
    </location>
</feature>
<comment type="caution">
    <text evidence="3">The sequence shown here is derived from an EMBL/GenBank/DDBJ whole genome shotgun (WGS) entry which is preliminary data.</text>
</comment>
<dbReference type="GeneID" id="80886979"/>
<dbReference type="Pfam" id="PF09427">
    <property type="entry name" value="DUF2014"/>
    <property type="match status" value="1"/>
</dbReference>
<feature type="region of interest" description="Disordered" evidence="1">
    <location>
        <begin position="233"/>
        <end position="283"/>
    </location>
</feature>
<dbReference type="SUPFAM" id="SSF47459">
    <property type="entry name" value="HLH, helix-loop-helix DNA-binding domain"/>
    <property type="match status" value="1"/>
</dbReference>
<dbReference type="Pfam" id="PF00010">
    <property type="entry name" value="HLH"/>
    <property type="match status" value="1"/>
</dbReference>
<name>A0AAD7QTU9_9ASCO</name>
<dbReference type="InterPro" id="IPR036638">
    <property type="entry name" value="HLH_DNA-bd_sf"/>
</dbReference>
<organism evidence="3 4">
    <name type="scientific">Lipomyces tetrasporus</name>
    <dbReference type="NCBI Taxonomy" id="54092"/>
    <lineage>
        <taxon>Eukaryota</taxon>
        <taxon>Fungi</taxon>
        <taxon>Dikarya</taxon>
        <taxon>Ascomycota</taxon>
        <taxon>Saccharomycotina</taxon>
        <taxon>Lipomycetes</taxon>
        <taxon>Lipomycetales</taxon>
        <taxon>Lipomycetaceae</taxon>
        <taxon>Lipomyces</taxon>
    </lineage>
</organism>
<dbReference type="AlphaFoldDB" id="A0AAD7QTU9"/>
<dbReference type="CDD" id="cd11399">
    <property type="entry name" value="bHLHzip_scHMS1_like"/>
    <property type="match status" value="1"/>
</dbReference>
<dbReference type="Gene3D" id="4.10.280.10">
    <property type="entry name" value="Helix-loop-helix DNA-binding domain"/>
    <property type="match status" value="1"/>
</dbReference>
<dbReference type="InterPro" id="IPR011598">
    <property type="entry name" value="bHLH_dom"/>
</dbReference>
<feature type="region of interest" description="Disordered" evidence="1">
    <location>
        <begin position="147"/>
        <end position="217"/>
    </location>
</feature>
<dbReference type="InterPro" id="IPR019006">
    <property type="entry name" value="Sre1_C"/>
</dbReference>
<gene>
    <name evidence="3" type="ORF">POJ06DRAFT_96022</name>
</gene>
<reference evidence="3" key="1">
    <citation type="submission" date="2023-03" db="EMBL/GenBank/DDBJ databases">
        <title>Near-Complete genome sequence of Lipomyces tetrasporous NRRL Y-64009, an oleaginous yeast capable of growing on lignocellulosic hydrolysates.</title>
        <authorList>
            <consortium name="Lawrence Berkeley National Laboratory"/>
            <person name="Jagtap S.S."/>
            <person name="Liu J.-J."/>
            <person name="Walukiewicz H.E."/>
            <person name="Pangilinan J."/>
            <person name="Lipzen A."/>
            <person name="Ahrendt S."/>
            <person name="Koriabine M."/>
            <person name="Cobaugh K."/>
            <person name="Salamov A."/>
            <person name="Yoshinaga Y."/>
            <person name="Ng V."/>
            <person name="Daum C."/>
            <person name="Grigoriev I.V."/>
            <person name="Slininger P.J."/>
            <person name="Dien B.S."/>
            <person name="Jin Y.-S."/>
            <person name="Rao C.V."/>
        </authorList>
    </citation>
    <scope>NUCLEOTIDE SEQUENCE</scope>
    <source>
        <strain evidence="3">NRRL Y-64009</strain>
    </source>
</reference>
<evidence type="ECO:0000313" key="3">
    <source>
        <dbReference type="EMBL" id="KAJ8101398.1"/>
    </source>
</evidence>
<feature type="domain" description="BHLH" evidence="2">
    <location>
        <begin position="280"/>
        <end position="350"/>
    </location>
</feature>
<dbReference type="PANTHER" id="PTHR47336:SF2">
    <property type="entry name" value="TRANSCRIPTION FACTOR HMS1-RELATED"/>
    <property type="match status" value="1"/>
</dbReference>
<dbReference type="SMART" id="SM00353">
    <property type="entry name" value="HLH"/>
    <property type="match status" value="1"/>
</dbReference>
<dbReference type="GO" id="GO:0046983">
    <property type="term" value="F:protein dimerization activity"/>
    <property type="evidence" value="ECO:0007669"/>
    <property type="project" value="InterPro"/>
</dbReference>
<proteinExistence type="predicted"/>
<feature type="compositionally biased region" description="Polar residues" evidence="1">
    <location>
        <begin position="820"/>
        <end position="835"/>
    </location>
</feature>
<evidence type="ECO:0000259" key="2">
    <source>
        <dbReference type="PROSITE" id="PS50888"/>
    </source>
</evidence>
<sequence length="1025" mass="109924">MDVYAAAMPASNVFFDFADCEDFLARLEAEETSGSSYASSHSLSPGELLSSGHGSSPLSSFSPQTDDPNDPNSWGADTFLFPLDSNSNIMPLQSPQQVSSPVKVSPPVKSEYNQLADQAPFLFETETSSYAPAEYSTAAVSNAASQSSSISSMSPTSLSPASSASSQMLTPPYKTFVPSPPGMYTNEPQMLPSPPLFQHAQQQPQQPISSQQKAANANLMASATAEALGSATASKRSLQTITTQASVRHTSTSGRGNQHQSSNDLSPPEQGAKGGKITKPKKTAHNMIEKRYRTNLNDKIAALRDCVPALRCAVTGSFDDDVEELDGLAPANKLNKATVLTKATEYILHLQQRNTQLQRENKALLDGKIPESMMGGNGSPPGADVGMMGGAQGMMGVANQQTVGDGNVMGRGAVRMGGVGRNMVGKIMMGSMAGMVVANSFNDVDGQNTRGLAAVPFMIRTSAQSALGPHAQAAMSLIRGLLLLGTVMYIFYPSLFENSSGNKNGKAQTASVSFAAQPLSVSMPLEVRQQAWLTANRTVNVPPRATPLEIYAVAKKLAKLALRRVVGFDGYKLLVGTTEEEDFARTAAWKTAIDAQLGGGDANCSHVRLLITLLASFLIPATPIRAMMQALHVKILLHDFRWFQGLSDKYQRSLWDEARQLQRQQQEQGDSVDASEKTPEHLVHLLECDDVFDADTVTRAYNLTWNHPPGKGCVSATYRDDGFNSTMEDSAIKSPLDALAAWYSCRKLRGALVESLDGVPDAAALAASVKVAPPNSIVHRRALIARSVLLGDICPEYTRELMEAVREDLTVAGAKKEVASSGSGIRTPVRQPQVQAETSTSAVVSSSEDDEVDETETEDEADEMSLSSLDDSSSTLIDEVMVTRSPAPETSFTTMNVLRMLSSPDTRAAIRCALVQTLLPSRPYVAEKVYSALKVYEASELGFLGFVAVLTTVRKMQRRRPVEKASEALVGRVRIWIGGDEGEAAGIATETRREIVKECVNISMRLGGYADPTADEEDGGYATGE</sequence>
<dbReference type="InterPro" id="IPR052099">
    <property type="entry name" value="Regulatory_TF_Diverse"/>
</dbReference>
<dbReference type="PROSITE" id="PS50888">
    <property type="entry name" value="BHLH"/>
    <property type="match status" value="1"/>
</dbReference>
<protein>
    <recommendedName>
        <fullName evidence="2">BHLH domain-containing protein</fullName>
    </recommendedName>
</protein>
<dbReference type="Proteomes" id="UP001217417">
    <property type="component" value="Unassembled WGS sequence"/>
</dbReference>
<dbReference type="GO" id="GO:0032933">
    <property type="term" value="P:SREBP signaling pathway"/>
    <property type="evidence" value="ECO:0007669"/>
    <property type="project" value="InterPro"/>
</dbReference>
<dbReference type="PANTHER" id="PTHR47336">
    <property type="entry name" value="TRANSCRIPTION FACTOR HMS1-RELATED"/>
    <property type="match status" value="1"/>
</dbReference>
<feature type="compositionally biased region" description="Polar residues" evidence="1">
    <location>
        <begin position="233"/>
        <end position="265"/>
    </location>
</feature>
<evidence type="ECO:0000256" key="1">
    <source>
        <dbReference type="SAM" id="MobiDB-lite"/>
    </source>
</evidence>